<dbReference type="Pfam" id="PF00557">
    <property type="entry name" value="Peptidase_M24"/>
    <property type="match status" value="1"/>
</dbReference>
<evidence type="ECO:0000259" key="9">
    <source>
        <dbReference type="Pfam" id="PF00557"/>
    </source>
</evidence>
<dbReference type="InterPro" id="IPR036005">
    <property type="entry name" value="Creatinase/aminopeptidase-like"/>
</dbReference>
<evidence type="ECO:0000256" key="8">
    <source>
        <dbReference type="RuleBase" id="RU000590"/>
    </source>
</evidence>
<evidence type="ECO:0000256" key="7">
    <source>
        <dbReference type="ARBA" id="ARBA00023211"/>
    </source>
</evidence>
<comment type="cofactor">
    <cofactor evidence="2">
        <name>Mn(2+)</name>
        <dbReference type="ChEBI" id="CHEBI:29035"/>
    </cofactor>
</comment>
<dbReference type="Gene3D" id="3.90.230.10">
    <property type="entry name" value="Creatinase/methionine aminopeptidase superfamily"/>
    <property type="match status" value="1"/>
</dbReference>
<dbReference type="GO" id="GO:0006508">
    <property type="term" value="P:proteolysis"/>
    <property type="evidence" value="ECO:0007669"/>
    <property type="project" value="TreeGrafter"/>
</dbReference>
<dbReference type="SUPFAM" id="SSF53092">
    <property type="entry name" value="Creatinase/prolidase N-terminal domain"/>
    <property type="match status" value="1"/>
</dbReference>
<evidence type="ECO:0000313" key="11">
    <source>
        <dbReference type="Proteomes" id="UP000178797"/>
    </source>
</evidence>
<evidence type="ECO:0000256" key="3">
    <source>
        <dbReference type="ARBA" id="ARBA00008766"/>
    </source>
</evidence>
<name>A0A1F7RVH1_9BACT</name>
<keyword evidence="7" id="KW-0464">Manganese</keyword>
<dbReference type="EC" id="3.4.11.9" evidence="4"/>
<reference evidence="10 11" key="1">
    <citation type="journal article" date="2016" name="Nat. Commun.">
        <title>Thousands of microbial genomes shed light on interconnected biogeochemical processes in an aquifer system.</title>
        <authorList>
            <person name="Anantharaman K."/>
            <person name="Brown C.T."/>
            <person name="Hug L.A."/>
            <person name="Sharon I."/>
            <person name="Castelle C.J."/>
            <person name="Probst A.J."/>
            <person name="Thomas B.C."/>
            <person name="Singh A."/>
            <person name="Wilkins M.J."/>
            <person name="Karaoz U."/>
            <person name="Brodie E.L."/>
            <person name="Williams K.H."/>
            <person name="Hubbard S.S."/>
            <person name="Banfield J.F."/>
        </authorList>
    </citation>
    <scope>NUCLEOTIDE SEQUENCE [LARGE SCALE GENOMIC DNA]</scope>
</reference>
<evidence type="ECO:0000256" key="6">
    <source>
        <dbReference type="ARBA" id="ARBA00022801"/>
    </source>
</evidence>
<dbReference type="GO" id="GO:0004177">
    <property type="term" value="F:aminopeptidase activity"/>
    <property type="evidence" value="ECO:0007669"/>
    <property type="project" value="UniProtKB-EC"/>
</dbReference>
<dbReference type="PANTHER" id="PTHR43226:SF4">
    <property type="entry name" value="XAA-PRO AMINOPEPTIDASE 3"/>
    <property type="match status" value="1"/>
</dbReference>
<dbReference type="InterPro" id="IPR052433">
    <property type="entry name" value="X-Pro_dipept-like"/>
</dbReference>
<comment type="similarity">
    <text evidence="3 8">Belongs to the peptidase M24B family.</text>
</comment>
<evidence type="ECO:0000313" key="10">
    <source>
        <dbReference type="EMBL" id="OGL45569.1"/>
    </source>
</evidence>
<dbReference type="PANTHER" id="PTHR43226">
    <property type="entry name" value="XAA-PRO AMINOPEPTIDASE 3"/>
    <property type="match status" value="1"/>
</dbReference>
<dbReference type="PROSITE" id="PS00491">
    <property type="entry name" value="PROLINE_PEPTIDASE"/>
    <property type="match status" value="1"/>
</dbReference>
<dbReference type="InterPro" id="IPR029149">
    <property type="entry name" value="Creatin/AminoP/Spt16_N"/>
</dbReference>
<comment type="catalytic activity">
    <reaction evidence="1">
        <text>Release of any N-terminal amino acid, including proline, that is linked to proline, even from a dipeptide or tripeptide.</text>
        <dbReference type="EC" id="3.4.11.9"/>
    </reaction>
</comment>
<evidence type="ECO:0000256" key="5">
    <source>
        <dbReference type="ARBA" id="ARBA00022723"/>
    </source>
</evidence>
<feature type="domain" description="Peptidase M24" evidence="9">
    <location>
        <begin position="186"/>
        <end position="393"/>
    </location>
</feature>
<evidence type="ECO:0000256" key="4">
    <source>
        <dbReference type="ARBA" id="ARBA00012574"/>
    </source>
</evidence>
<gene>
    <name evidence="10" type="ORF">A2W05_04740</name>
</gene>
<evidence type="ECO:0000256" key="1">
    <source>
        <dbReference type="ARBA" id="ARBA00001424"/>
    </source>
</evidence>
<dbReference type="Proteomes" id="UP000178797">
    <property type="component" value="Unassembled WGS sequence"/>
</dbReference>
<evidence type="ECO:0000256" key="2">
    <source>
        <dbReference type="ARBA" id="ARBA00001936"/>
    </source>
</evidence>
<dbReference type="Gene3D" id="3.40.350.10">
    <property type="entry name" value="Creatinase/prolidase N-terminal domain"/>
    <property type="match status" value="1"/>
</dbReference>
<dbReference type="GO" id="GO:0046872">
    <property type="term" value="F:metal ion binding"/>
    <property type="evidence" value="ECO:0007669"/>
    <property type="project" value="UniProtKB-KW"/>
</dbReference>
<dbReference type="AlphaFoldDB" id="A0A1F7RVH1"/>
<proteinExistence type="inferred from homology"/>
<keyword evidence="5 8" id="KW-0479">Metal-binding</keyword>
<sequence>MRERRFRLVGIFYIAAFILFTAFPIIADDVISKDEYGARRNTLSESIVDGVILLASPGIKDKSSFSSIENTPFYDFYYLSGFYGDDPEKLSYLAIVPSERITILFSDISFESRTKVLENTGIKHIFPSIQFDRFMKDVLADEKVYTLKSVPFYKSLSETKVDVNDKKLRGTLTTMRMIKSEGELNIMRKTADAVSNGITNAMKQVKPGITEADVKKIISDGISKNTGVTYHNLGMIVGSGPNSTIIHYDGDKRKIEDGDVIVCDISPAYNFYATDITRTIPANGKFTDEQKKIYQLVLDTQKAAEKELKPGVTLAELHKIADNYIKENGKDYYKYSFGNKIHYLGHYVGMAVHDVGGYTAKLKPGMVITIEPGIYDKEKNIGVRIEDTYVVTEDGFSRISNGVPREVTEIEKMMSPN</sequence>
<accession>A0A1F7RVH1</accession>
<keyword evidence="6" id="KW-0378">Hydrolase</keyword>
<protein>
    <recommendedName>
        <fullName evidence="4">Xaa-Pro aminopeptidase</fullName>
        <ecNumber evidence="4">3.4.11.9</ecNumber>
    </recommendedName>
</protein>
<dbReference type="SUPFAM" id="SSF55920">
    <property type="entry name" value="Creatinase/aminopeptidase"/>
    <property type="match status" value="1"/>
</dbReference>
<organism evidence="10 11">
    <name type="scientific">Candidatus Schekmanbacteria bacterium RBG_16_38_10</name>
    <dbReference type="NCBI Taxonomy" id="1817879"/>
    <lineage>
        <taxon>Bacteria</taxon>
        <taxon>Candidatus Schekmaniibacteriota</taxon>
    </lineage>
</organism>
<comment type="caution">
    <text evidence="10">The sequence shown here is derived from an EMBL/GenBank/DDBJ whole genome shotgun (WGS) entry which is preliminary data.</text>
</comment>
<dbReference type="InterPro" id="IPR000994">
    <property type="entry name" value="Pept_M24"/>
</dbReference>
<dbReference type="InterPro" id="IPR001131">
    <property type="entry name" value="Peptidase_M24B_aminopep-P_CS"/>
</dbReference>
<dbReference type="EMBL" id="MGDE01000126">
    <property type="protein sequence ID" value="OGL45569.1"/>
    <property type="molecule type" value="Genomic_DNA"/>
</dbReference>